<organism evidence="1 6">
    <name type="scientific">Malaciobacter marinus</name>
    <dbReference type="NCBI Taxonomy" id="505249"/>
    <lineage>
        <taxon>Bacteria</taxon>
        <taxon>Pseudomonadati</taxon>
        <taxon>Campylobacterota</taxon>
        <taxon>Epsilonproteobacteria</taxon>
        <taxon>Campylobacterales</taxon>
        <taxon>Arcobacteraceae</taxon>
        <taxon>Malaciobacter</taxon>
    </lineage>
</organism>
<evidence type="ECO:0000313" key="3">
    <source>
        <dbReference type="EMBL" id="PPK62673.1"/>
    </source>
</evidence>
<dbReference type="KEGG" id="amar:AMRN_2801"/>
<evidence type="ECO:0000313" key="1">
    <source>
        <dbReference type="EMBL" id="AXX88493.1"/>
    </source>
</evidence>
<dbReference type="InterPro" id="IPR020483">
    <property type="entry name" value="Uncharacterised_YgbA"/>
</dbReference>
<dbReference type="Pfam" id="PF11756">
    <property type="entry name" value="YgbA_NO"/>
    <property type="match status" value="1"/>
</dbReference>
<dbReference type="EMBL" id="NXAO01000003">
    <property type="protein sequence ID" value="PHO16581.1"/>
    <property type="molecule type" value="Genomic_DNA"/>
</dbReference>
<reference evidence="1 6" key="4">
    <citation type="submission" date="2018-08" db="EMBL/GenBank/DDBJ databases">
        <title>Complete genome of the Arcobacter marinus type strain JCM 15502.</title>
        <authorList>
            <person name="Miller W.G."/>
            <person name="Yee E."/>
            <person name="Huynh S."/>
            <person name="Parker C.T."/>
        </authorList>
    </citation>
    <scope>NUCLEOTIDE SEQUENCE [LARGE SCALE GENOMIC DNA]</scope>
    <source>
        <strain evidence="1 6">JCM 15502</strain>
    </source>
</reference>
<reference evidence="4" key="1">
    <citation type="submission" date="2017-09" db="EMBL/GenBank/DDBJ databases">
        <title>Arcobacter canalis sp. nov., a new species isolated from a water canal contaminated with urban sewage.</title>
        <authorList>
            <person name="Perez-Cataluna A."/>
            <person name="Salas-Masso N."/>
            <person name="Figueras M.J."/>
        </authorList>
    </citation>
    <scope>NUCLEOTIDE SEQUENCE [LARGE SCALE GENOMIC DNA]</scope>
    <source>
        <strain evidence="4">CECT 7727</strain>
    </source>
</reference>
<evidence type="ECO:0000313" key="5">
    <source>
        <dbReference type="Proteomes" id="UP000239861"/>
    </source>
</evidence>
<accession>A0A347TPG5</accession>
<reference evidence="2" key="2">
    <citation type="submission" date="2017-09" db="EMBL/GenBank/DDBJ databases">
        <authorList>
            <person name="Perez-Cataluna A."/>
            <person name="Figueras M.J."/>
            <person name="Salas-Masso N."/>
        </authorList>
    </citation>
    <scope>NUCLEOTIDE SEQUENCE</scope>
    <source>
        <strain evidence="2">CECT 7727</strain>
    </source>
</reference>
<dbReference type="RefSeq" id="WP_099309914.1">
    <property type="nucleotide sequence ID" value="NZ_CP032101.1"/>
</dbReference>
<evidence type="ECO:0000313" key="2">
    <source>
        <dbReference type="EMBL" id="PHO16581.1"/>
    </source>
</evidence>
<evidence type="ECO:0000313" key="4">
    <source>
        <dbReference type="Proteomes" id="UP000224740"/>
    </source>
</evidence>
<sequence length="115" mass="13933">MTNEKFKIEIDTLKKFFELYCKNKHQDINSFTKNLVYKDEIFKIDLHLCTKCKEDIEYCFQRLLECPHEIKPRCRKCPNPCYEKPQWKKTAKIMKYSGVRLGFNSIKSKLKKMLK</sequence>
<protein>
    <submittedName>
        <fullName evidence="1">Putative nitrous oxide-regulated protein</fullName>
    </submittedName>
    <submittedName>
        <fullName evidence="3">YbgA-like uncharacterized protein</fullName>
    </submittedName>
</protein>
<dbReference type="EMBL" id="CP032101">
    <property type="protein sequence ID" value="AXX88493.1"/>
    <property type="molecule type" value="Genomic_DNA"/>
</dbReference>
<gene>
    <name evidence="1" type="ORF">AMRN_2801</name>
    <name evidence="3" type="ORF">B0F89_10275</name>
    <name evidence="2" type="ORF">CPH92_00775</name>
</gene>
<dbReference type="AlphaFoldDB" id="A0A347TPG5"/>
<dbReference type="Proteomes" id="UP000264693">
    <property type="component" value="Chromosome"/>
</dbReference>
<evidence type="ECO:0000313" key="6">
    <source>
        <dbReference type="Proteomes" id="UP000264693"/>
    </source>
</evidence>
<keyword evidence="4" id="KW-1185">Reference proteome</keyword>
<reference evidence="3 5" key="3">
    <citation type="submission" date="2018-02" db="EMBL/GenBank/DDBJ databases">
        <title>Subsurface microbial communities from deep shales in Ohio and West Virginia, USA.</title>
        <authorList>
            <person name="Wrighton K."/>
        </authorList>
    </citation>
    <scope>NUCLEOTIDE SEQUENCE [LARGE SCALE GENOMIC DNA]</scope>
    <source>
        <strain evidence="3 5">MARC-MIP3H16</strain>
    </source>
</reference>
<dbReference type="EMBL" id="PTIW01000002">
    <property type="protein sequence ID" value="PPK62673.1"/>
    <property type="molecule type" value="Genomic_DNA"/>
</dbReference>
<dbReference type="Proteomes" id="UP000239861">
    <property type="component" value="Unassembled WGS sequence"/>
</dbReference>
<proteinExistence type="predicted"/>
<dbReference type="Proteomes" id="UP000224740">
    <property type="component" value="Unassembled WGS sequence"/>
</dbReference>
<name>A0A347TPG5_9BACT</name>